<feature type="region of interest" description="Disordered" evidence="1">
    <location>
        <begin position="141"/>
        <end position="188"/>
    </location>
</feature>
<dbReference type="GO" id="GO:0005802">
    <property type="term" value="C:trans-Golgi network"/>
    <property type="evidence" value="ECO:0007669"/>
    <property type="project" value="TreeGrafter"/>
</dbReference>
<dbReference type="PANTHER" id="PTHR28159">
    <property type="entry name" value="TRAFFICKING PROTEIN PARTICLE COMPLEX II-SPECIFIC SUBUNIT 65"/>
    <property type="match status" value="1"/>
</dbReference>
<proteinExistence type="predicted"/>
<reference evidence="3 4" key="1">
    <citation type="submission" date="2015-03" db="EMBL/GenBank/DDBJ databases">
        <authorList>
            <person name="Radwan O."/>
            <person name="Al-Naeli F.A."/>
            <person name="Rendon G.A."/>
            <person name="Fields C."/>
        </authorList>
    </citation>
    <scope>NUCLEOTIDE SEQUENCE [LARGE SCALE GENOMIC DNA]</scope>
    <source>
        <strain evidence="3">CR-DP1</strain>
    </source>
</reference>
<gene>
    <name evidence="3" type="ORF">TD95_002338</name>
</gene>
<protein>
    <recommendedName>
        <fullName evidence="2">Trafficking protein particle complex II-specific subunit 65 IgD3 domain-containing protein</fullName>
    </recommendedName>
</protein>
<organism evidence="3 4">
    <name type="scientific">Thielaviopsis punctulata</name>
    <dbReference type="NCBI Taxonomy" id="72032"/>
    <lineage>
        <taxon>Eukaryota</taxon>
        <taxon>Fungi</taxon>
        <taxon>Dikarya</taxon>
        <taxon>Ascomycota</taxon>
        <taxon>Pezizomycotina</taxon>
        <taxon>Sordariomycetes</taxon>
        <taxon>Hypocreomycetidae</taxon>
        <taxon>Microascales</taxon>
        <taxon>Ceratocystidaceae</taxon>
        <taxon>Thielaviopsis</taxon>
    </lineage>
</organism>
<evidence type="ECO:0000259" key="2">
    <source>
        <dbReference type="Pfam" id="PF12735"/>
    </source>
</evidence>
<dbReference type="EMBL" id="LAEV01000969">
    <property type="protein sequence ID" value="KKA29127.1"/>
    <property type="molecule type" value="Genomic_DNA"/>
</dbReference>
<feature type="compositionally biased region" description="Polar residues" evidence="1">
    <location>
        <begin position="149"/>
        <end position="167"/>
    </location>
</feature>
<dbReference type="AlphaFoldDB" id="A0A0F4ZF51"/>
<dbReference type="GO" id="GO:0006891">
    <property type="term" value="P:intra-Golgi vesicle-mediated transport"/>
    <property type="evidence" value="ECO:0007669"/>
    <property type="project" value="InterPro"/>
</dbReference>
<dbReference type="PANTHER" id="PTHR28159:SF1">
    <property type="entry name" value="TRAFFICKING PROTEIN PARTICLE COMPLEX II-SPECIFIC SUBUNIT 65"/>
    <property type="match status" value="1"/>
</dbReference>
<dbReference type="InterPro" id="IPR055420">
    <property type="entry name" value="IgD3_Trs65"/>
</dbReference>
<name>A0A0F4ZF51_9PEZI</name>
<dbReference type="InterPro" id="IPR024662">
    <property type="entry name" value="Trs65"/>
</dbReference>
<dbReference type="Proteomes" id="UP000033483">
    <property type="component" value="Unassembled WGS sequence"/>
</dbReference>
<dbReference type="Pfam" id="PF12735">
    <property type="entry name" value="IgD3_Trs65"/>
    <property type="match status" value="1"/>
</dbReference>
<sequence>MAFFPDDIAISLGHDEAANSFVDDSLLSFIVPAVTHGSLEEIFGEADAGDAQGFLHSIPQRKSLFFDETLDVLLVLRTPWAEEETLRSHLKRLVLTLETQIVNKPERSDGPVPHDLIFSGTLEDSDDPFIIVDQDEDLVSDEDDKVDEASTQNGDDTVSVQTTQESGGQADGPLAPDDSLISPKGTAQLPKKERIKHIYAVWKMPVFLARPRIRLQQPSAVFSASASLKPIEPAIGIGKPDNNNGGYLQSGMASGMNLLSSFATDPGLGDVTPRLSALRVSRVAPLTNPRDLMRPLRTQTALAFPIVPAVHTRVRFSRPNTLPATPDLIASLEVDVTDMFDSKLEITRINLSVQDGSAICLSDTVEGLGLPLPCSPRDHVTFLYRLTPSGATDVARNPTRDLDIAVHAAVNVSEKTRPEMTMQWSTPIDFTIPVNPGFGPSATQPPIQRSHKPSQLSISGAGDGTSLISPSITRPDSLPAHDAKPTLSVPDLGITVTFAAPPGPVRKGEEFAWAVYVLNRSMEKSNMPPRKLALVAVPRRRRNDVRIAQPPSVSHRPDAAQIADAVLDENVVHAMQRNSLVDAPDVICLSADTRVGPLAPGACHVTELRFLALKDGILGIEAVRVIDLVSQEHVDIRELPLIVVKGEKAEDEPEDGAEVVEEESM</sequence>
<dbReference type="GO" id="GO:1990071">
    <property type="term" value="C:TRAPPII protein complex"/>
    <property type="evidence" value="ECO:0007669"/>
    <property type="project" value="InterPro"/>
</dbReference>
<accession>A0A0F4ZF51</accession>
<feature type="region of interest" description="Disordered" evidence="1">
    <location>
        <begin position="439"/>
        <end position="462"/>
    </location>
</feature>
<evidence type="ECO:0000313" key="3">
    <source>
        <dbReference type="EMBL" id="KKA29127.1"/>
    </source>
</evidence>
<feature type="compositionally biased region" description="Polar residues" evidence="1">
    <location>
        <begin position="441"/>
        <end position="458"/>
    </location>
</feature>
<comment type="caution">
    <text evidence="3">The sequence shown here is derived from an EMBL/GenBank/DDBJ whole genome shotgun (WGS) entry which is preliminary data.</text>
</comment>
<evidence type="ECO:0000256" key="1">
    <source>
        <dbReference type="SAM" id="MobiDB-lite"/>
    </source>
</evidence>
<evidence type="ECO:0000313" key="4">
    <source>
        <dbReference type="Proteomes" id="UP000033483"/>
    </source>
</evidence>
<keyword evidence="4" id="KW-1185">Reference proteome</keyword>
<feature type="domain" description="Trafficking protein particle complex II-specific subunit 65 IgD3" evidence="2">
    <location>
        <begin position="476"/>
        <end position="644"/>
    </location>
</feature>
<dbReference type="OrthoDB" id="5345392at2759"/>